<dbReference type="GO" id="GO:0043565">
    <property type="term" value="F:sequence-specific DNA binding"/>
    <property type="evidence" value="ECO:0007669"/>
    <property type="project" value="InterPro"/>
</dbReference>
<dbReference type="GO" id="GO:0003700">
    <property type="term" value="F:DNA-binding transcription factor activity"/>
    <property type="evidence" value="ECO:0007669"/>
    <property type="project" value="InterPro"/>
</dbReference>
<gene>
    <name evidence="5" type="ORF">G8V98_004638</name>
</gene>
<dbReference type="InterPro" id="IPR020449">
    <property type="entry name" value="Tscrpt_reg_AraC-type_HTH"/>
</dbReference>
<dbReference type="InterPro" id="IPR009057">
    <property type="entry name" value="Homeodomain-like_sf"/>
</dbReference>
<keyword evidence="3" id="KW-0804">Transcription</keyword>
<dbReference type="InterPro" id="IPR018060">
    <property type="entry name" value="HTH_AraC"/>
</dbReference>
<evidence type="ECO:0000256" key="3">
    <source>
        <dbReference type="ARBA" id="ARBA00023163"/>
    </source>
</evidence>
<evidence type="ECO:0000256" key="1">
    <source>
        <dbReference type="ARBA" id="ARBA00023015"/>
    </source>
</evidence>
<dbReference type="EMBL" id="DAAXOU010000031">
    <property type="protein sequence ID" value="HAG1943666.1"/>
    <property type="molecule type" value="Genomic_DNA"/>
</dbReference>
<dbReference type="Pfam" id="PF12833">
    <property type="entry name" value="HTH_18"/>
    <property type="match status" value="1"/>
</dbReference>
<dbReference type="PROSITE" id="PS01124">
    <property type="entry name" value="HTH_ARAC_FAMILY_2"/>
    <property type="match status" value="1"/>
</dbReference>
<dbReference type="InterPro" id="IPR011256">
    <property type="entry name" value="Reg_factor_effector_dom_sf"/>
</dbReference>
<evidence type="ECO:0000259" key="4">
    <source>
        <dbReference type="PROSITE" id="PS01124"/>
    </source>
</evidence>
<dbReference type="InterPro" id="IPR050959">
    <property type="entry name" value="MarA-like"/>
</dbReference>
<dbReference type="PANTHER" id="PTHR47504">
    <property type="entry name" value="RIGHT ORIGIN-BINDING PROTEIN"/>
    <property type="match status" value="1"/>
</dbReference>
<keyword evidence="2" id="KW-0238">DNA-binding</keyword>
<dbReference type="SMART" id="SM00342">
    <property type="entry name" value="HTH_ARAC"/>
    <property type="match status" value="1"/>
</dbReference>
<reference evidence="5" key="1">
    <citation type="journal article" date="2018" name="Genome Biol.">
        <title>SKESA: strategic k-mer extension for scrupulous assemblies.</title>
        <authorList>
            <person name="Souvorov A."/>
            <person name="Agarwala R."/>
            <person name="Lipman D.J."/>
        </authorList>
    </citation>
    <scope>NUCLEOTIDE SEQUENCE</scope>
    <source>
        <strain evidence="5">MA.CK_00/00009888</strain>
    </source>
</reference>
<dbReference type="Gene3D" id="1.10.10.60">
    <property type="entry name" value="Homeodomain-like"/>
    <property type="match status" value="2"/>
</dbReference>
<evidence type="ECO:0000313" key="5">
    <source>
        <dbReference type="EMBL" id="HAG1943666.1"/>
    </source>
</evidence>
<organism evidence="5">
    <name type="scientific">Salmonella enterica</name>
    <name type="common">Salmonella choleraesuis</name>
    <dbReference type="NCBI Taxonomy" id="28901"/>
    <lineage>
        <taxon>Bacteria</taxon>
        <taxon>Pseudomonadati</taxon>
        <taxon>Pseudomonadota</taxon>
        <taxon>Gammaproteobacteria</taxon>
        <taxon>Enterobacterales</taxon>
        <taxon>Enterobacteriaceae</taxon>
        <taxon>Salmonella</taxon>
    </lineage>
</organism>
<protein>
    <submittedName>
        <fullName evidence="5">Helix-turn-helix domain-containing protein</fullName>
    </submittedName>
</protein>
<comment type="caution">
    <text evidence="5">The sequence shown here is derived from an EMBL/GenBank/DDBJ whole genome shotgun (WGS) entry which is preliminary data.</text>
</comment>
<dbReference type="AlphaFoldDB" id="A0A759LKX0"/>
<feature type="domain" description="HTH araC/xylS-type" evidence="4">
    <location>
        <begin position="5"/>
        <end position="103"/>
    </location>
</feature>
<dbReference type="PANTHER" id="PTHR47504:SF5">
    <property type="entry name" value="RIGHT ORIGIN-BINDING PROTEIN"/>
    <property type="match status" value="1"/>
</dbReference>
<dbReference type="Gene3D" id="3.20.80.10">
    <property type="entry name" value="Regulatory factor, effector binding domain"/>
    <property type="match status" value="1"/>
</dbReference>
<dbReference type="PRINTS" id="PR00032">
    <property type="entry name" value="HTHARAC"/>
</dbReference>
<name>A0A759LKX0_SALER</name>
<keyword evidence="1" id="KW-0805">Transcription regulation</keyword>
<reference evidence="5" key="2">
    <citation type="submission" date="2020-02" db="EMBL/GenBank/DDBJ databases">
        <authorList>
            <consortium name="NCBI Pathogen Detection Project"/>
        </authorList>
    </citation>
    <scope>NUCLEOTIDE SEQUENCE</scope>
    <source>
        <strain evidence="5">MA.CK_00/00009888</strain>
    </source>
</reference>
<proteinExistence type="predicted"/>
<evidence type="ECO:0000256" key="2">
    <source>
        <dbReference type="ARBA" id="ARBA00023125"/>
    </source>
</evidence>
<sequence length="288" mass="32960">MKNTYDLILWIENNLNTGIKTAEISAKAGYSERHLYNRFKKQTGVSVAQYIRRRKLTLAAALLRTTSRTVTEISLMYGFESLQSFSRAFKKQFGEYPTPYRNAGIWDMGLCQPPITRLTYPVHPYMITIPGNIPGNIPDNYQTLSNKVILGTDFLLSKKGSQLQINKLLTDINLKIFNSASHMNYFIICGRMKPGKGHDANIYYSIIELSDTDNRQKALPPGHYAKVAFSGTYSEIIQFQAWANSQLLTKYKCKMLDGDYFTVFKRRKNHDIYDINYHIPCLPPAILA</sequence>
<dbReference type="SUPFAM" id="SSF46689">
    <property type="entry name" value="Homeodomain-like"/>
    <property type="match status" value="2"/>
</dbReference>
<accession>A0A759LKX0</accession>